<evidence type="ECO:0000313" key="3">
    <source>
        <dbReference type="Proteomes" id="UP000032233"/>
    </source>
</evidence>
<name>A0A0D2JT21_9BACT</name>
<dbReference type="CDD" id="cd02230">
    <property type="entry name" value="cupin_HP0902-like"/>
    <property type="match status" value="1"/>
</dbReference>
<dbReference type="Proteomes" id="UP000032233">
    <property type="component" value="Unassembled WGS sequence"/>
</dbReference>
<gene>
    <name evidence="2" type="ORF">X474_18595</name>
</gene>
<dbReference type="PATRIC" id="fig|1429043.3.peg.3937"/>
<dbReference type="InterPro" id="IPR013096">
    <property type="entry name" value="Cupin_2"/>
</dbReference>
<dbReference type="PANTHER" id="PTHR37694:SF1">
    <property type="entry name" value="SLR8022 PROTEIN"/>
    <property type="match status" value="1"/>
</dbReference>
<accession>A0A0D2JT21</accession>
<evidence type="ECO:0000313" key="2">
    <source>
        <dbReference type="EMBL" id="KIX12615.1"/>
    </source>
</evidence>
<dbReference type="SUPFAM" id="SSF51182">
    <property type="entry name" value="RmlC-like cupins"/>
    <property type="match status" value="1"/>
</dbReference>
<dbReference type="InParanoid" id="A0A0D2JT21"/>
<dbReference type="RefSeq" id="WP_044350506.1">
    <property type="nucleotide sequence ID" value="NZ_AZAC01000029.1"/>
</dbReference>
<dbReference type="OrthoDB" id="1121052at2"/>
<proteinExistence type="predicted"/>
<sequence length="120" mass="12816">MEKQALLKNIDFAKPQDLGSMVEYKEGQVVSRTLCQTPGLSITLFAFAKGEGLSAHTVEADALVQVLDGMAEITIGNETMTASAGELVAMPQGLPHGLDAKERFKMLLTVVRAPQMPGIT</sequence>
<keyword evidence="3" id="KW-1185">Reference proteome</keyword>
<organism evidence="2 3">
    <name type="scientific">Dethiosulfatarculus sandiegensis</name>
    <dbReference type="NCBI Taxonomy" id="1429043"/>
    <lineage>
        <taxon>Bacteria</taxon>
        <taxon>Pseudomonadati</taxon>
        <taxon>Thermodesulfobacteriota</taxon>
        <taxon>Desulfarculia</taxon>
        <taxon>Desulfarculales</taxon>
        <taxon>Desulfarculaceae</taxon>
        <taxon>Dethiosulfatarculus</taxon>
    </lineage>
</organism>
<dbReference type="STRING" id="1429043.X474_18595"/>
<dbReference type="InterPro" id="IPR014710">
    <property type="entry name" value="RmlC-like_jellyroll"/>
</dbReference>
<protein>
    <submittedName>
        <fullName evidence="2">Cupin</fullName>
    </submittedName>
</protein>
<dbReference type="Pfam" id="PF07883">
    <property type="entry name" value="Cupin_2"/>
    <property type="match status" value="1"/>
</dbReference>
<comment type="caution">
    <text evidence="2">The sequence shown here is derived from an EMBL/GenBank/DDBJ whole genome shotgun (WGS) entry which is preliminary data.</text>
</comment>
<dbReference type="EMBL" id="AZAC01000029">
    <property type="protein sequence ID" value="KIX12615.1"/>
    <property type="molecule type" value="Genomic_DNA"/>
</dbReference>
<dbReference type="Gene3D" id="2.60.120.10">
    <property type="entry name" value="Jelly Rolls"/>
    <property type="match status" value="1"/>
</dbReference>
<dbReference type="PANTHER" id="PTHR37694">
    <property type="entry name" value="SLR8022 PROTEIN"/>
    <property type="match status" value="1"/>
</dbReference>
<evidence type="ECO:0000259" key="1">
    <source>
        <dbReference type="Pfam" id="PF07883"/>
    </source>
</evidence>
<feature type="domain" description="Cupin type-2" evidence="1">
    <location>
        <begin position="45"/>
        <end position="106"/>
    </location>
</feature>
<dbReference type="InterPro" id="IPR011051">
    <property type="entry name" value="RmlC_Cupin_sf"/>
</dbReference>
<reference evidence="2 3" key="1">
    <citation type="submission" date="2013-11" db="EMBL/GenBank/DDBJ databases">
        <title>Metagenomic analysis of a methanogenic consortium involved in long chain n-alkane degradation.</title>
        <authorList>
            <person name="Davidova I.A."/>
            <person name="Callaghan A.V."/>
            <person name="Wawrik B."/>
            <person name="Pruitt S."/>
            <person name="Marks C."/>
            <person name="Duncan K.E."/>
            <person name="Suflita J.M."/>
        </authorList>
    </citation>
    <scope>NUCLEOTIDE SEQUENCE [LARGE SCALE GENOMIC DNA]</scope>
    <source>
        <strain evidence="2 3">SPR</strain>
    </source>
</reference>
<dbReference type="AlphaFoldDB" id="A0A0D2JT21"/>